<name>A0A8H4B342_GIGMA</name>
<keyword evidence="3" id="KW-1185">Reference proteome</keyword>
<dbReference type="AlphaFoldDB" id="A0A8H4B342"/>
<protein>
    <submittedName>
        <fullName evidence="2">Uncharacterized protein</fullName>
    </submittedName>
</protein>
<organism evidence="2 3">
    <name type="scientific">Gigaspora margarita</name>
    <dbReference type="NCBI Taxonomy" id="4874"/>
    <lineage>
        <taxon>Eukaryota</taxon>
        <taxon>Fungi</taxon>
        <taxon>Fungi incertae sedis</taxon>
        <taxon>Mucoromycota</taxon>
        <taxon>Glomeromycotina</taxon>
        <taxon>Glomeromycetes</taxon>
        <taxon>Diversisporales</taxon>
        <taxon>Gigasporaceae</taxon>
        <taxon>Gigaspora</taxon>
    </lineage>
</organism>
<comment type="caution">
    <text evidence="2">The sequence shown here is derived from an EMBL/GenBank/DDBJ whole genome shotgun (WGS) entry which is preliminary data.</text>
</comment>
<gene>
    <name evidence="2" type="ORF">F8M41_016790</name>
</gene>
<reference evidence="2 3" key="1">
    <citation type="journal article" date="2019" name="Environ. Microbiol.">
        <title>At the nexus of three kingdoms: the genome of the mycorrhizal fungus Gigaspora margarita provides insights into plant, endobacterial and fungal interactions.</title>
        <authorList>
            <person name="Venice F."/>
            <person name="Ghignone S."/>
            <person name="Salvioli di Fossalunga A."/>
            <person name="Amselem J."/>
            <person name="Novero M."/>
            <person name="Xianan X."/>
            <person name="Sedzielewska Toro K."/>
            <person name="Morin E."/>
            <person name="Lipzen A."/>
            <person name="Grigoriev I.V."/>
            <person name="Henrissat B."/>
            <person name="Martin F.M."/>
            <person name="Bonfante P."/>
        </authorList>
    </citation>
    <scope>NUCLEOTIDE SEQUENCE [LARGE SCALE GENOMIC DNA]</scope>
    <source>
        <strain evidence="2 3">BEG34</strain>
    </source>
</reference>
<sequence length="92" mass="10074">MKGQKESEREVKHAEGGKSDGQCGLGISYQNGIGFEKFKDKMSSCCQKSPKMSGVDGLYQQNVGRFIYPSESSREVTLDIKSANETSDNEDG</sequence>
<evidence type="ECO:0000313" key="3">
    <source>
        <dbReference type="Proteomes" id="UP000439903"/>
    </source>
</evidence>
<proteinExistence type="predicted"/>
<evidence type="ECO:0000256" key="1">
    <source>
        <dbReference type="SAM" id="MobiDB-lite"/>
    </source>
</evidence>
<evidence type="ECO:0000313" key="2">
    <source>
        <dbReference type="EMBL" id="KAF0555799.1"/>
    </source>
</evidence>
<dbReference type="Proteomes" id="UP000439903">
    <property type="component" value="Unassembled WGS sequence"/>
</dbReference>
<feature type="compositionally biased region" description="Basic and acidic residues" evidence="1">
    <location>
        <begin position="1"/>
        <end position="18"/>
    </location>
</feature>
<accession>A0A8H4B342</accession>
<feature type="region of interest" description="Disordered" evidence="1">
    <location>
        <begin position="1"/>
        <end position="21"/>
    </location>
</feature>
<dbReference type="EMBL" id="WTPW01000038">
    <property type="protein sequence ID" value="KAF0555799.1"/>
    <property type="molecule type" value="Genomic_DNA"/>
</dbReference>